<dbReference type="EMBL" id="CAXLJM020000046">
    <property type="protein sequence ID" value="CAL8110827.1"/>
    <property type="molecule type" value="Genomic_DNA"/>
</dbReference>
<feature type="region of interest" description="Disordered" evidence="1">
    <location>
        <begin position="56"/>
        <end position="82"/>
    </location>
</feature>
<name>A0ABP1QRI4_9HEXA</name>
<sequence>MSSQNIDHNTTSPEESSTIESETSWVSENVDSSPEREEISSTEEVKVRLNLISSGTEFEENGNERVTRETTTGSSTSKSAPVGNRYKFFSGLTRTLGDVRFLLHPSLSYTSSSRTCTIQSPPSAPKVDSKSRLEGRRDIIKRRRDSKLKICRSPISSGNGNTNTSSNEQLEFVSASADEILYQIASGKWNYSNMVFEEDDDDGTKTLGNGLKTCSNVDCVRDAENLRRKSRVLSFQEEGILAKDENIDNKDVIFEDGNLPSYHSLLNLWNRERYKWSRTVFKKGFPLNDNDFLKMWRECRKHPEAYGIKINLPSTNLEEDEGPYKIPPFRKGSPTVVVNKHPLTKHSKRPVRLDSREYWNSNWKPATNKQERELQKKRYEELRTLYPHLPKLRDIDYKVNTETVKFRMKQAEDWHRLVTVTSKPQPVIELSYLSKMNQDVNGNQMEDCPGGTIGPEKQKVPRYAKYTASSINKITARVNRFP</sequence>
<evidence type="ECO:0000313" key="2">
    <source>
        <dbReference type="EMBL" id="CAL8110827.1"/>
    </source>
</evidence>
<feature type="region of interest" description="Disordered" evidence="1">
    <location>
        <begin position="112"/>
        <end position="138"/>
    </location>
</feature>
<feature type="compositionally biased region" description="Polar residues" evidence="1">
    <location>
        <begin position="112"/>
        <end position="121"/>
    </location>
</feature>
<protein>
    <submittedName>
        <fullName evidence="2">Uncharacterized protein</fullName>
    </submittedName>
</protein>
<accession>A0ABP1QRI4</accession>
<reference evidence="2 3" key="1">
    <citation type="submission" date="2024-08" db="EMBL/GenBank/DDBJ databases">
        <authorList>
            <person name="Cucini C."/>
            <person name="Frati F."/>
        </authorList>
    </citation>
    <scope>NUCLEOTIDE SEQUENCE [LARGE SCALE GENOMIC DNA]</scope>
</reference>
<dbReference type="Proteomes" id="UP001642540">
    <property type="component" value="Unassembled WGS sequence"/>
</dbReference>
<keyword evidence="3" id="KW-1185">Reference proteome</keyword>
<feature type="compositionally biased region" description="Polar residues" evidence="1">
    <location>
        <begin position="69"/>
        <end position="79"/>
    </location>
</feature>
<proteinExistence type="predicted"/>
<evidence type="ECO:0000256" key="1">
    <source>
        <dbReference type="SAM" id="MobiDB-lite"/>
    </source>
</evidence>
<feature type="compositionally biased region" description="Basic and acidic residues" evidence="1">
    <location>
        <begin position="127"/>
        <end position="138"/>
    </location>
</feature>
<gene>
    <name evidence="2" type="ORF">ODALV1_LOCUS14464</name>
</gene>
<feature type="compositionally biased region" description="Low complexity" evidence="1">
    <location>
        <begin position="10"/>
        <end position="28"/>
    </location>
</feature>
<feature type="region of interest" description="Disordered" evidence="1">
    <location>
        <begin position="1"/>
        <end position="44"/>
    </location>
</feature>
<feature type="compositionally biased region" description="Basic and acidic residues" evidence="1">
    <location>
        <begin position="33"/>
        <end position="44"/>
    </location>
</feature>
<comment type="caution">
    <text evidence="2">The sequence shown here is derived from an EMBL/GenBank/DDBJ whole genome shotgun (WGS) entry which is preliminary data.</text>
</comment>
<organism evidence="2 3">
    <name type="scientific">Orchesella dallaii</name>
    <dbReference type="NCBI Taxonomy" id="48710"/>
    <lineage>
        <taxon>Eukaryota</taxon>
        <taxon>Metazoa</taxon>
        <taxon>Ecdysozoa</taxon>
        <taxon>Arthropoda</taxon>
        <taxon>Hexapoda</taxon>
        <taxon>Collembola</taxon>
        <taxon>Entomobryomorpha</taxon>
        <taxon>Entomobryoidea</taxon>
        <taxon>Orchesellidae</taxon>
        <taxon>Orchesellinae</taxon>
        <taxon>Orchesella</taxon>
    </lineage>
</organism>
<evidence type="ECO:0000313" key="3">
    <source>
        <dbReference type="Proteomes" id="UP001642540"/>
    </source>
</evidence>